<dbReference type="EMBL" id="JAXAFO010000084">
    <property type="protein sequence ID" value="MDX6851571.1"/>
    <property type="molecule type" value="Genomic_DNA"/>
</dbReference>
<evidence type="ECO:0000313" key="5">
    <source>
        <dbReference type="EMBL" id="MDX6851571.1"/>
    </source>
</evidence>
<dbReference type="Pfam" id="PF00501">
    <property type="entry name" value="AMP-binding"/>
    <property type="match status" value="1"/>
</dbReference>
<protein>
    <submittedName>
        <fullName evidence="5">Amino acid adenylation domain-containing protein</fullName>
    </submittedName>
</protein>
<dbReference type="PANTHER" id="PTHR45527:SF1">
    <property type="entry name" value="FATTY ACID SYNTHASE"/>
    <property type="match status" value="1"/>
</dbReference>
<dbReference type="InterPro" id="IPR036736">
    <property type="entry name" value="ACP-like_sf"/>
</dbReference>
<dbReference type="Gene3D" id="1.10.1200.10">
    <property type="entry name" value="ACP-like"/>
    <property type="match status" value="1"/>
</dbReference>
<dbReference type="Gene3D" id="3.40.50.12780">
    <property type="entry name" value="N-terminal domain of ligase-like"/>
    <property type="match status" value="1"/>
</dbReference>
<dbReference type="PROSITE" id="PS50075">
    <property type="entry name" value="CARRIER"/>
    <property type="match status" value="1"/>
</dbReference>
<keyword evidence="2" id="KW-0596">Phosphopantetheine</keyword>
<dbReference type="InterPro" id="IPR006162">
    <property type="entry name" value="Ppantetheine_attach_site"/>
</dbReference>
<dbReference type="Gene3D" id="3.30.559.10">
    <property type="entry name" value="Chloramphenicol acetyltransferase-like domain"/>
    <property type="match status" value="1"/>
</dbReference>
<dbReference type="InterPro" id="IPR009081">
    <property type="entry name" value="PP-bd_ACP"/>
</dbReference>
<name>A0ABU4S4Q5_9GAMM</name>
<gene>
    <name evidence="5" type="ORF">SCD92_19570</name>
</gene>
<evidence type="ECO:0000313" key="6">
    <source>
        <dbReference type="Proteomes" id="UP001273505"/>
    </source>
</evidence>
<dbReference type="Proteomes" id="UP001273505">
    <property type="component" value="Unassembled WGS sequence"/>
</dbReference>
<evidence type="ECO:0000256" key="1">
    <source>
        <dbReference type="ARBA" id="ARBA00001957"/>
    </source>
</evidence>
<keyword evidence="6" id="KW-1185">Reference proteome</keyword>
<dbReference type="InterPro" id="IPR045851">
    <property type="entry name" value="AMP-bd_C_sf"/>
</dbReference>
<dbReference type="Gene3D" id="3.30.300.30">
    <property type="match status" value="1"/>
</dbReference>
<comment type="cofactor">
    <cofactor evidence="1">
        <name>pantetheine 4'-phosphate</name>
        <dbReference type="ChEBI" id="CHEBI:47942"/>
    </cofactor>
</comment>
<dbReference type="InterPro" id="IPR023213">
    <property type="entry name" value="CAT-like_dom_sf"/>
</dbReference>
<dbReference type="InterPro" id="IPR000873">
    <property type="entry name" value="AMP-dep_synth/lig_dom"/>
</dbReference>
<dbReference type="PROSITE" id="PS00012">
    <property type="entry name" value="PHOSPHOPANTETHEINE"/>
    <property type="match status" value="1"/>
</dbReference>
<dbReference type="Pfam" id="PF00668">
    <property type="entry name" value="Condensation"/>
    <property type="match status" value="1"/>
</dbReference>
<dbReference type="PANTHER" id="PTHR45527">
    <property type="entry name" value="NONRIBOSOMAL PEPTIDE SYNTHETASE"/>
    <property type="match status" value="1"/>
</dbReference>
<reference evidence="5 6" key="1">
    <citation type="submission" date="2023-11" db="EMBL/GenBank/DDBJ databases">
        <title>Gilvimarinus fulvus sp. nov., isolated from the surface of Kelp.</title>
        <authorList>
            <person name="Sun Y.Y."/>
            <person name="Gong Y."/>
            <person name="Du Z.J."/>
        </authorList>
    </citation>
    <scope>NUCLEOTIDE SEQUENCE [LARGE SCALE GENOMIC DNA]</scope>
    <source>
        <strain evidence="5 6">SDUM040013</strain>
    </source>
</reference>
<dbReference type="SUPFAM" id="SSF52777">
    <property type="entry name" value="CoA-dependent acyltransferases"/>
    <property type="match status" value="1"/>
</dbReference>
<comment type="caution">
    <text evidence="5">The sequence shown here is derived from an EMBL/GenBank/DDBJ whole genome shotgun (WGS) entry which is preliminary data.</text>
</comment>
<feature type="non-terminal residue" evidence="5">
    <location>
        <position position="1"/>
    </location>
</feature>
<evidence type="ECO:0000259" key="4">
    <source>
        <dbReference type="PROSITE" id="PS50075"/>
    </source>
</evidence>
<dbReference type="NCBIfam" id="TIGR01733">
    <property type="entry name" value="AA-adenyl-dom"/>
    <property type="match status" value="1"/>
</dbReference>
<dbReference type="InterPro" id="IPR020845">
    <property type="entry name" value="AMP-binding_CS"/>
</dbReference>
<dbReference type="Pfam" id="PF13193">
    <property type="entry name" value="AMP-binding_C"/>
    <property type="match status" value="1"/>
</dbReference>
<dbReference type="RefSeq" id="WP_319835150.1">
    <property type="nucleotide sequence ID" value="NZ_JAXAFO010000084.1"/>
</dbReference>
<dbReference type="InterPro" id="IPR025110">
    <property type="entry name" value="AMP-bd_C"/>
</dbReference>
<dbReference type="Pfam" id="PF00550">
    <property type="entry name" value="PP-binding"/>
    <property type="match status" value="1"/>
</dbReference>
<keyword evidence="3" id="KW-0597">Phosphoprotein</keyword>
<organism evidence="5 6">
    <name type="scientific">Gilvimarinus gilvus</name>
    <dbReference type="NCBI Taxonomy" id="3058038"/>
    <lineage>
        <taxon>Bacteria</taxon>
        <taxon>Pseudomonadati</taxon>
        <taxon>Pseudomonadota</taxon>
        <taxon>Gammaproteobacteria</taxon>
        <taxon>Cellvibrionales</taxon>
        <taxon>Cellvibrionaceae</taxon>
        <taxon>Gilvimarinus</taxon>
    </lineage>
</organism>
<dbReference type="SUPFAM" id="SSF47336">
    <property type="entry name" value="ACP-like"/>
    <property type="match status" value="1"/>
</dbReference>
<dbReference type="CDD" id="cd05930">
    <property type="entry name" value="A_NRPS"/>
    <property type="match status" value="1"/>
</dbReference>
<dbReference type="SUPFAM" id="SSF56801">
    <property type="entry name" value="Acetyl-CoA synthetase-like"/>
    <property type="match status" value="1"/>
</dbReference>
<dbReference type="InterPro" id="IPR010071">
    <property type="entry name" value="AA_adenyl_dom"/>
</dbReference>
<feature type="domain" description="Carrier" evidence="4">
    <location>
        <begin position="410"/>
        <end position="484"/>
    </location>
</feature>
<dbReference type="InterPro" id="IPR042099">
    <property type="entry name" value="ANL_N_sf"/>
</dbReference>
<feature type="non-terminal residue" evidence="5">
    <location>
        <position position="656"/>
    </location>
</feature>
<sequence length="656" mass="72033">ISQSQALLFDDEGVQDRLAGQSIRNLPVQGLSLTSSHLAYVIYTSGSTGTPKGVMVEHKGLVNLALGQVQKFSISENSRVLQFASLSFDASVSEIFTSIVSGAMLVLLEKADIQDPFRLTKVVSHQGISVVTLPPSVLPSLDCEEWRTVETIVVAGESCTLPLIRRWGTGRTLINGYGPTENTVCASLCKLLAGCNKVHIGGPFNNVQLYVLDGFLNPLPVGCVGELYISGLGLARGYLNQKKLTDSAFINNPWYSSSVNGKERRIYKTGDRVRWQADGTLEFIGRSDDQEKIRGFRVEIGEIESELSKLAEVQSSVVLTSGEGDTKRLVAFVTLAGLNPDKNDRKLNPLSIVDVVENIKLKLSRILPDYMMPSSISLIEEIPLTPNGKVDKAKLLRNFSSSNDTAVIKAPSNDIESFLCTLWSSVLNVNGIGTNQNIFTLGGHSIAVMKVVAGLRKAGFNVTAKSIFARPTISEQSYYLSKDCGRHSEKAIQRLGKLSAPLSYSQYRLWVLDQVGGGGPQYNMSSAMWLRGDLDIAAFKKALFDIIQRHEVLRTRFAVDSENEVVQIVEKVENLREENYLTITSLDSSKENIAQFILAESLKSFSLSHDLMIRVHLSSAGSDDHIVVFTMHHIASDGWSLKILVDEFSNLYSAYV</sequence>
<evidence type="ECO:0000256" key="3">
    <source>
        <dbReference type="ARBA" id="ARBA00022553"/>
    </source>
</evidence>
<proteinExistence type="predicted"/>
<dbReference type="PROSITE" id="PS00455">
    <property type="entry name" value="AMP_BINDING"/>
    <property type="match status" value="1"/>
</dbReference>
<evidence type="ECO:0000256" key="2">
    <source>
        <dbReference type="ARBA" id="ARBA00022450"/>
    </source>
</evidence>
<accession>A0ABU4S4Q5</accession>
<dbReference type="InterPro" id="IPR001242">
    <property type="entry name" value="Condensation_dom"/>
</dbReference>